<dbReference type="STRING" id="190974.SAMN05216439_1186"/>
<gene>
    <name evidence="1" type="ORF">SAMN05216439_1186</name>
</gene>
<name>A0A1H7IAB6_9EURY</name>
<evidence type="ECO:0000313" key="2">
    <source>
        <dbReference type="Proteomes" id="UP000199506"/>
    </source>
</evidence>
<reference evidence="1 2" key="1">
    <citation type="submission" date="2016-10" db="EMBL/GenBank/DDBJ databases">
        <authorList>
            <person name="de Groot N.N."/>
        </authorList>
    </citation>
    <scope>NUCLEOTIDE SEQUENCE [LARGE SCALE GENOMIC DNA]</scope>
    <source>
        <strain evidence="1 2">DSM 11978</strain>
    </source>
</reference>
<evidence type="ECO:0000313" key="1">
    <source>
        <dbReference type="EMBL" id="SEK59446.1"/>
    </source>
</evidence>
<dbReference type="OrthoDB" id="77021at2157"/>
<accession>A0A1H7IAB6</accession>
<sequence length="1032" mass="116528">MVLTVVLLDHEENFINFLNTDLISLEETCERGKLRSLDVVYSVSDFESAKKTFKMGNKLYISGDKNLTDCLYVINTSIERDYYAENSITFEAEESLVELNYVPLFSQHEATTANGFQVTGDGVITLDRNALGYWFGEYFNIGIIQDLLNDKLLKINPKSTMTLIDLLRFIEEETSNVFITRYEKDAQENIIHRYLDFLNPNDSDKSWEVVIDYDYPIPEEPPSVNVPSDEEIQGENTITPVTPVNRVPVSDLMLRLISQDSILFEETAENIGFDNDYTDYEITLKYNKPLLNITVLKEIETDDVLTSNTDNQISVQIDLPNDLELQLYDSTNNRIVFKYLVNPTLGVIQDDILELGRNTKNIHFELNETDSYKGIAPILTSEDLTHTQLNQVIQDWVDLEVEKGSLVPMIVQKINTTTYPSIPENNPNTYWRKTVKNTNAEGVEYFKATAYWYAPFNKKGGEIFVADDTDTGVEYDKIFMRPDLELDKNDTNNHVKIGTVETSDTDKYAIFNDVCMKLKDKRNPVLNIDVDVANYKNGLYNNYNIFDKVYVKIPTFEQLVLATVSKTVKNAHNIGVNSIELSNYEVNTKTIQNETTLSAENITVEYPKKVEYKVKLTDDEGNGLSGKYVSVTLLKTENGTTSYAGTTYNRKTNTNGEINLSLEYKPGEYQLEANFGGDTEYESSTITTYVTVTGVYYSKTSQKIKKENLKWSKYGHSPKGKYVTNKDVGLKDSESKGDLIIAIGKAVTAADKRKYGNKFIETVFEKKCAYCNSDKLYWGWEWAKKSDTGYFKPTKTTETGAKTGRIICAKCGASYDVLGQSGNKKLTITKASKKSSKSRAVSLKNGKLTFGVLKKVVSKKDTGKNKGNVIPRSTFPKTQTGKVESKVKSKAKSIVGGKTGVSAVKEIATWISKNIKTEDRIGFYQKPSRTLSRKKGNDACKTDLLFHMCDAAGVQEAGIGVYYVYNRKVTKSKKKTKSKRSKKKTSHVFAKINGTWVDTCKSSPWGHYQTGFGAVKNATLSRYPILPFNRKY</sequence>
<dbReference type="AlphaFoldDB" id="A0A1H7IAB6"/>
<dbReference type="EMBL" id="FOAK01000003">
    <property type="protein sequence ID" value="SEK59446.1"/>
    <property type="molecule type" value="Genomic_DNA"/>
</dbReference>
<proteinExistence type="predicted"/>
<organism evidence="1 2">
    <name type="scientific">Methanobrevibacter gottschalkii</name>
    <dbReference type="NCBI Taxonomy" id="190974"/>
    <lineage>
        <taxon>Archaea</taxon>
        <taxon>Methanobacteriati</taxon>
        <taxon>Methanobacteriota</taxon>
        <taxon>Methanomada group</taxon>
        <taxon>Methanobacteria</taxon>
        <taxon>Methanobacteriales</taxon>
        <taxon>Methanobacteriaceae</taxon>
        <taxon>Methanobrevibacter</taxon>
    </lineage>
</organism>
<dbReference type="RefSeq" id="WP_091699048.1">
    <property type="nucleotide sequence ID" value="NZ_FOAK01000003.1"/>
</dbReference>
<protein>
    <submittedName>
        <fullName evidence="1">Uncharacterized protein</fullName>
    </submittedName>
</protein>
<dbReference type="Proteomes" id="UP000199506">
    <property type="component" value="Unassembled WGS sequence"/>
</dbReference>